<gene>
    <name evidence="14" type="ORF">ODALV1_LOCUS21631</name>
</gene>
<dbReference type="PANTHER" id="PTHR11690">
    <property type="entry name" value="AMILORIDE-SENSITIVE SODIUM CHANNEL-RELATED"/>
    <property type="match status" value="1"/>
</dbReference>
<evidence type="ECO:0000256" key="9">
    <source>
        <dbReference type="ARBA" id="ARBA00023136"/>
    </source>
</evidence>
<dbReference type="InterPro" id="IPR001873">
    <property type="entry name" value="ENaC"/>
</dbReference>
<evidence type="ECO:0000313" key="15">
    <source>
        <dbReference type="Proteomes" id="UP001642540"/>
    </source>
</evidence>
<keyword evidence="7" id="KW-0915">Sodium</keyword>
<feature type="transmembrane region" description="Helical" evidence="13">
    <location>
        <begin position="271"/>
        <end position="294"/>
    </location>
</feature>
<protein>
    <submittedName>
        <fullName evidence="14">Uncharacterized protein</fullName>
    </submittedName>
</protein>
<keyword evidence="11 12" id="KW-0407">Ion channel</keyword>
<evidence type="ECO:0000256" key="7">
    <source>
        <dbReference type="ARBA" id="ARBA00023053"/>
    </source>
</evidence>
<sequence length="305" mass="34828">MGLTEDGLPSYNYSLESFLNLSQLWQDLSSPHKIISASSVNFVNTRENWKTIFTTMGACISHQYDGEIQASGLSFGMSISIKWNEVAHSKLWSDLDGIKVFFHERKDEPLTEVEGINVAPREDLSIAIRIKEFKSLNRKEHPCISKFHYSRSVCVNKCFNRNLHQLIKCRLPFMSEAIGNWCYPADIYSQAMKTFWEESKSNLELWAECGKVCPIECQKLIYTPYVESVVVAAEESIGKFKIYFPEMWYEIVEQKDSYDTIAFLCDVGGTFGLFLGCSVLTAVEIIEMFVLLVTRNRVASPPGRN</sequence>
<evidence type="ECO:0000256" key="11">
    <source>
        <dbReference type="ARBA" id="ARBA00023303"/>
    </source>
</evidence>
<evidence type="ECO:0000256" key="8">
    <source>
        <dbReference type="ARBA" id="ARBA00023065"/>
    </source>
</evidence>
<evidence type="ECO:0000256" key="5">
    <source>
        <dbReference type="ARBA" id="ARBA00022692"/>
    </source>
</evidence>
<keyword evidence="3 12" id="KW-0813">Transport</keyword>
<accession>A0ABP1REE1</accession>
<keyword evidence="8 12" id="KW-0406">Ion transport</keyword>
<evidence type="ECO:0000256" key="2">
    <source>
        <dbReference type="ARBA" id="ARBA00007193"/>
    </source>
</evidence>
<keyword evidence="6 13" id="KW-1133">Transmembrane helix</keyword>
<evidence type="ECO:0000256" key="1">
    <source>
        <dbReference type="ARBA" id="ARBA00004141"/>
    </source>
</evidence>
<evidence type="ECO:0000256" key="6">
    <source>
        <dbReference type="ARBA" id="ARBA00022989"/>
    </source>
</evidence>
<comment type="similarity">
    <text evidence="2 12">Belongs to the amiloride-sensitive sodium channel (TC 1.A.6) family.</text>
</comment>
<keyword evidence="9 13" id="KW-0472">Membrane</keyword>
<comment type="caution">
    <text evidence="14">The sequence shown here is derived from an EMBL/GenBank/DDBJ whole genome shotgun (WGS) entry which is preliminary data.</text>
</comment>
<evidence type="ECO:0000256" key="12">
    <source>
        <dbReference type="RuleBase" id="RU000679"/>
    </source>
</evidence>
<dbReference type="Proteomes" id="UP001642540">
    <property type="component" value="Unassembled WGS sequence"/>
</dbReference>
<evidence type="ECO:0000256" key="13">
    <source>
        <dbReference type="SAM" id="Phobius"/>
    </source>
</evidence>
<dbReference type="Gene3D" id="1.10.287.770">
    <property type="entry name" value="YojJ-like"/>
    <property type="match status" value="1"/>
</dbReference>
<keyword evidence="5 12" id="KW-0812">Transmembrane</keyword>
<comment type="subcellular location">
    <subcellularLocation>
        <location evidence="1">Membrane</location>
        <topology evidence="1">Multi-pass membrane protein</topology>
    </subcellularLocation>
</comment>
<keyword evidence="15" id="KW-1185">Reference proteome</keyword>
<evidence type="ECO:0000256" key="3">
    <source>
        <dbReference type="ARBA" id="ARBA00022448"/>
    </source>
</evidence>
<keyword evidence="4 12" id="KW-0894">Sodium channel</keyword>
<organism evidence="14 15">
    <name type="scientific">Orchesella dallaii</name>
    <dbReference type="NCBI Taxonomy" id="48710"/>
    <lineage>
        <taxon>Eukaryota</taxon>
        <taxon>Metazoa</taxon>
        <taxon>Ecdysozoa</taxon>
        <taxon>Arthropoda</taxon>
        <taxon>Hexapoda</taxon>
        <taxon>Collembola</taxon>
        <taxon>Entomobryomorpha</taxon>
        <taxon>Entomobryoidea</taxon>
        <taxon>Orchesellidae</taxon>
        <taxon>Orchesellinae</taxon>
        <taxon>Orchesella</taxon>
    </lineage>
</organism>
<dbReference type="Pfam" id="PF00858">
    <property type="entry name" value="ASC"/>
    <property type="match status" value="1"/>
</dbReference>
<evidence type="ECO:0000313" key="14">
    <source>
        <dbReference type="EMBL" id="CAL8126952.1"/>
    </source>
</evidence>
<keyword evidence="10 12" id="KW-0739">Sodium transport</keyword>
<dbReference type="PANTHER" id="PTHR11690:SF300">
    <property type="entry name" value="PICKPOCKET PROTEIN 19"/>
    <property type="match status" value="1"/>
</dbReference>
<evidence type="ECO:0000256" key="10">
    <source>
        <dbReference type="ARBA" id="ARBA00023201"/>
    </source>
</evidence>
<dbReference type="EMBL" id="CAXLJM020000072">
    <property type="protein sequence ID" value="CAL8126952.1"/>
    <property type="molecule type" value="Genomic_DNA"/>
</dbReference>
<reference evidence="14 15" key="1">
    <citation type="submission" date="2024-08" db="EMBL/GenBank/DDBJ databases">
        <authorList>
            <person name="Cucini C."/>
            <person name="Frati F."/>
        </authorList>
    </citation>
    <scope>NUCLEOTIDE SEQUENCE [LARGE SCALE GENOMIC DNA]</scope>
</reference>
<evidence type="ECO:0000256" key="4">
    <source>
        <dbReference type="ARBA" id="ARBA00022461"/>
    </source>
</evidence>
<name>A0ABP1REE1_9HEXA</name>
<proteinExistence type="inferred from homology"/>
<dbReference type="PRINTS" id="PR01078">
    <property type="entry name" value="AMINACHANNEL"/>
</dbReference>